<accession>A0A3A3FKL3</accession>
<keyword evidence="1" id="KW-0812">Transmembrane</keyword>
<dbReference type="Proteomes" id="UP000265955">
    <property type="component" value="Unassembled WGS sequence"/>
</dbReference>
<dbReference type="NCBIfam" id="NF037970">
    <property type="entry name" value="vanZ_1"/>
    <property type="match status" value="1"/>
</dbReference>
<gene>
    <name evidence="2" type="ORF">D3871_22270</name>
</gene>
<feature type="transmembrane region" description="Helical" evidence="1">
    <location>
        <begin position="43"/>
        <end position="65"/>
    </location>
</feature>
<keyword evidence="1" id="KW-0472">Membrane</keyword>
<dbReference type="RefSeq" id="WP_119771213.1">
    <property type="nucleotide sequence ID" value="NZ_QYUO01000002.1"/>
</dbReference>
<evidence type="ECO:0000256" key="1">
    <source>
        <dbReference type="SAM" id="Phobius"/>
    </source>
</evidence>
<reference evidence="3" key="1">
    <citation type="submission" date="2018-09" db="EMBL/GenBank/DDBJ databases">
        <authorList>
            <person name="Zhu H."/>
        </authorList>
    </citation>
    <scope>NUCLEOTIDE SEQUENCE [LARGE SCALE GENOMIC DNA]</scope>
    <source>
        <strain evidence="3">K1R23-30</strain>
    </source>
</reference>
<comment type="caution">
    <text evidence="2">The sequence shown here is derived from an EMBL/GenBank/DDBJ whole genome shotgun (WGS) entry which is preliminary data.</text>
</comment>
<evidence type="ECO:0000313" key="3">
    <source>
        <dbReference type="Proteomes" id="UP000265955"/>
    </source>
</evidence>
<proteinExistence type="predicted"/>
<keyword evidence="1" id="KW-1133">Transmembrane helix</keyword>
<evidence type="ECO:0000313" key="2">
    <source>
        <dbReference type="EMBL" id="RJF96068.1"/>
    </source>
</evidence>
<organism evidence="2 3">
    <name type="scientific">Noviherbaspirillum saxi</name>
    <dbReference type="NCBI Taxonomy" id="2320863"/>
    <lineage>
        <taxon>Bacteria</taxon>
        <taxon>Pseudomonadati</taxon>
        <taxon>Pseudomonadota</taxon>
        <taxon>Betaproteobacteria</taxon>
        <taxon>Burkholderiales</taxon>
        <taxon>Oxalobacteraceae</taxon>
        <taxon>Noviherbaspirillum</taxon>
    </lineage>
</organism>
<sequence length="132" mass="14533">MNPTSLFIDEHFRKHRFWLAIFLYMAVLVFGSIPGARGEVGEYATGLVLHFVTYAAIAFLLFTGFQGESAFKGTRTVILIAMMGALDEYVQSFLPYRRAAIGDWSVDASAGIVMSALLSAILPVIRRRVAAP</sequence>
<feature type="transmembrane region" description="Helical" evidence="1">
    <location>
        <begin position="17"/>
        <end position="37"/>
    </location>
</feature>
<protein>
    <recommendedName>
        <fullName evidence="4">VanZ like family protein</fullName>
    </recommendedName>
</protein>
<dbReference type="EMBL" id="QYUO01000002">
    <property type="protein sequence ID" value="RJF96068.1"/>
    <property type="molecule type" value="Genomic_DNA"/>
</dbReference>
<dbReference type="OrthoDB" id="8665993at2"/>
<evidence type="ECO:0008006" key="4">
    <source>
        <dbReference type="Google" id="ProtNLM"/>
    </source>
</evidence>
<dbReference type="AlphaFoldDB" id="A0A3A3FKL3"/>
<keyword evidence="3" id="KW-1185">Reference proteome</keyword>
<name>A0A3A3FKL3_9BURK</name>